<evidence type="ECO:0000259" key="1">
    <source>
        <dbReference type="Pfam" id="PF04937"/>
    </source>
</evidence>
<keyword evidence="3" id="KW-1185">Reference proteome</keyword>
<dbReference type="Proteomes" id="UP000198211">
    <property type="component" value="Unassembled WGS sequence"/>
</dbReference>
<reference evidence="3" key="1">
    <citation type="submission" date="2017-03" db="EMBL/GenBank/DDBJ databases">
        <title>Phytopthora megakarya and P. palmivora, two closely related causual agents of cacao black pod achieved similar genome size and gene model numbers by different mechanisms.</title>
        <authorList>
            <person name="Ali S."/>
            <person name="Shao J."/>
            <person name="Larry D.J."/>
            <person name="Kronmiller B."/>
            <person name="Shen D."/>
            <person name="Strem M.D."/>
            <person name="Melnick R.L."/>
            <person name="Guiltinan M.J."/>
            <person name="Tyler B.M."/>
            <person name="Meinhardt L.W."/>
            <person name="Bailey B.A."/>
        </authorList>
    </citation>
    <scope>NUCLEOTIDE SEQUENCE [LARGE SCALE GENOMIC DNA]</scope>
    <source>
        <strain evidence="3">zdho120</strain>
    </source>
</reference>
<dbReference type="Pfam" id="PF04937">
    <property type="entry name" value="DUF659"/>
    <property type="match status" value="1"/>
</dbReference>
<dbReference type="InterPro" id="IPR007021">
    <property type="entry name" value="DUF659"/>
</dbReference>
<protein>
    <recommendedName>
        <fullName evidence="1">DUF659 domain-containing protein</fullName>
    </recommendedName>
</protein>
<dbReference type="OrthoDB" id="89797at2759"/>
<comment type="caution">
    <text evidence="2">The sequence shown here is derived from an EMBL/GenBank/DDBJ whole genome shotgun (WGS) entry which is preliminary data.</text>
</comment>
<proteinExistence type="predicted"/>
<sequence length="289" mass="32476">MPGGRPKLEVWKRFDEMAPDGSVQCLRCGDVISNPKVAKLHNHFTRCNGGWTRAEEKARKKDRLNGVQVVLEGADGQQSQSVHVTQAQLSKCVADLFAPTRKDVADDLLDVAFVERFKAMVDELMEEPFVDVSLSNPKREKLINVMIVYPNRKPVYWTLITTGAESQTVEYMAKLMGGVVDDIDEVLGQGKVTTVTTNNAGNMEKSWRILERKRGLLWNGCSGRTLNLLLQDVGKFEVVRRVISMAEGLATYILKMDLLLARFQEEKTIMTQLGGTPYPRTFTLPVETR</sequence>
<feature type="domain" description="DUF659" evidence="1">
    <location>
        <begin position="134"/>
        <end position="247"/>
    </location>
</feature>
<dbReference type="EMBL" id="NBNE01000823">
    <property type="protein sequence ID" value="OWZ17048.1"/>
    <property type="molecule type" value="Genomic_DNA"/>
</dbReference>
<evidence type="ECO:0000313" key="3">
    <source>
        <dbReference type="Proteomes" id="UP000198211"/>
    </source>
</evidence>
<dbReference type="InterPro" id="IPR012337">
    <property type="entry name" value="RNaseH-like_sf"/>
</dbReference>
<dbReference type="SUPFAM" id="SSF53098">
    <property type="entry name" value="Ribonuclease H-like"/>
    <property type="match status" value="1"/>
</dbReference>
<dbReference type="STRING" id="4795.A0A225WIH3"/>
<organism evidence="2 3">
    <name type="scientific">Phytophthora megakarya</name>
    <dbReference type="NCBI Taxonomy" id="4795"/>
    <lineage>
        <taxon>Eukaryota</taxon>
        <taxon>Sar</taxon>
        <taxon>Stramenopiles</taxon>
        <taxon>Oomycota</taxon>
        <taxon>Peronosporomycetes</taxon>
        <taxon>Peronosporales</taxon>
        <taxon>Peronosporaceae</taxon>
        <taxon>Phytophthora</taxon>
    </lineage>
</organism>
<dbReference type="AlphaFoldDB" id="A0A225WIH3"/>
<accession>A0A225WIH3</accession>
<gene>
    <name evidence="2" type="ORF">PHMEG_0009065</name>
</gene>
<name>A0A225WIH3_9STRA</name>
<evidence type="ECO:0000313" key="2">
    <source>
        <dbReference type="EMBL" id="OWZ17048.1"/>
    </source>
</evidence>